<name>A0AAN4Q1D8_PSESF</name>
<organism evidence="2 3">
    <name type="scientific">Pseudomonas syringae pv. actinidiae</name>
    <dbReference type="NCBI Taxonomy" id="103796"/>
    <lineage>
        <taxon>Bacteria</taxon>
        <taxon>Pseudomonadati</taxon>
        <taxon>Pseudomonadota</taxon>
        <taxon>Gammaproteobacteria</taxon>
        <taxon>Pseudomonadales</taxon>
        <taxon>Pseudomonadaceae</taxon>
        <taxon>Pseudomonas</taxon>
        <taxon>Pseudomonas syringae</taxon>
    </lineage>
</organism>
<gene>
    <name evidence="2" type="ORF">KPSA3_01343</name>
</gene>
<evidence type="ECO:0000313" key="2">
    <source>
        <dbReference type="EMBL" id="GBH15417.1"/>
    </source>
</evidence>
<accession>A0AAN4Q1D8</accession>
<keyword evidence="1" id="KW-1133">Transmembrane helix</keyword>
<dbReference type="Proteomes" id="UP000248291">
    <property type="component" value="Unassembled WGS sequence"/>
</dbReference>
<dbReference type="AlphaFoldDB" id="A0AAN4Q1D8"/>
<feature type="transmembrane region" description="Helical" evidence="1">
    <location>
        <begin position="12"/>
        <end position="33"/>
    </location>
</feature>
<reference evidence="2 3" key="1">
    <citation type="submission" date="2018-04" db="EMBL/GenBank/DDBJ databases">
        <title>Draft genome sequence of Pseudomonas syringae pv. actinidiae biovar 3 strains isolated from kiwifruit in Kagawa prefecture.</title>
        <authorList>
            <person name="Tabuchi M."/>
            <person name="Saito M."/>
            <person name="Fujiwara S."/>
            <person name="Sasa N."/>
            <person name="Akimitsu K."/>
            <person name="Gomi K."/>
            <person name="Konishi-Sugita S."/>
            <person name="Hamano K."/>
            <person name="Kataoka I."/>
        </authorList>
    </citation>
    <scope>NUCLEOTIDE SEQUENCE [LARGE SCALE GENOMIC DNA]</scope>
    <source>
        <strain evidence="2 3">MAFF212211</strain>
    </source>
</reference>
<keyword evidence="1" id="KW-0812">Transmembrane</keyword>
<keyword evidence="1" id="KW-0472">Membrane</keyword>
<dbReference type="EMBL" id="BGKA01000049">
    <property type="protein sequence ID" value="GBH15417.1"/>
    <property type="molecule type" value="Genomic_DNA"/>
</dbReference>
<proteinExistence type="predicted"/>
<protein>
    <submittedName>
        <fullName evidence="2">Uncharacterized protein</fullName>
    </submittedName>
</protein>
<comment type="caution">
    <text evidence="2">The sequence shown here is derived from an EMBL/GenBank/DDBJ whole genome shotgun (WGS) entry which is preliminary data.</text>
</comment>
<sequence length="39" mass="4286">MGSRSMVLKVIFYHTPHCPVIFALLLLASVLFLNKPATG</sequence>
<evidence type="ECO:0000313" key="3">
    <source>
        <dbReference type="Proteomes" id="UP000248291"/>
    </source>
</evidence>
<evidence type="ECO:0000256" key="1">
    <source>
        <dbReference type="SAM" id="Phobius"/>
    </source>
</evidence>